<keyword evidence="9" id="KW-1185">Reference proteome</keyword>
<dbReference type="RefSeq" id="WP_053998643.1">
    <property type="nucleotide sequence ID" value="NZ_JXMU01000009.1"/>
</dbReference>
<protein>
    <submittedName>
        <fullName evidence="8">Molecular chaperone DnaJ</fullName>
    </submittedName>
</protein>
<dbReference type="GO" id="GO:0016020">
    <property type="term" value="C:membrane"/>
    <property type="evidence" value="ECO:0007669"/>
    <property type="project" value="UniProtKB-SubCell"/>
</dbReference>
<dbReference type="AlphaFoldDB" id="A0A0M9GMV6"/>
<evidence type="ECO:0000259" key="7">
    <source>
        <dbReference type="PROSITE" id="PS50076"/>
    </source>
</evidence>
<organism evidence="8 9">
    <name type="scientific">Ahrensia marina</name>
    <dbReference type="NCBI Taxonomy" id="1514904"/>
    <lineage>
        <taxon>Bacteria</taxon>
        <taxon>Pseudomonadati</taxon>
        <taxon>Pseudomonadota</taxon>
        <taxon>Alphaproteobacteria</taxon>
        <taxon>Hyphomicrobiales</taxon>
        <taxon>Ahrensiaceae</taxon>
        <taxon>Ahrensia</taxon>
    </lineage>
</organism>
<keyword evidence="3 6" id="KW-1133">Transmembrane helix</keyword>
<dbReference type="SUPFAM" id="SSF46565">
    <property type="entry name" value="Chaperone J-domain"/>
    <property type="match status" value="1"/>
</dbReference>
<evidence type="ECO:0000256" key="1">
    <source>
        <dbReference type="ARBA" id="ARBA00004167"/>
    </source>
</evidence>
<dbReference type="PATRIC" id="fig|1514904.3.peg.3431"/>
<evidence type="ECO:0000256" key="4">
    <source>
        <dbReference type="ARBA" id="ARBA00023136"/>
    </source>
</evidence>
<dbReference type="SMART" id="SM00271">
    <property type="entry name" value="DnaJ"/>
    <property type="match status" value="1"/>
</dbReference>
<reference evidence="8 9" key="1">
    <citation type="submission" date="2015-01" db="EMBL/GenBank/DDBJ databases">
        <title>Ahrensia donghaiensis sp. nov., a novel dimethylsulphoniopropionate-cleavage bacterium isolated from seawater and emended descriptions of the genus Ahrensia and Ahrensia kielensis.</title>
        <authorList>
            <person name="Liu J."/>
        </authorList>
    </citation>
    <scope>NUCLEOTIDE SEQUENCE [LARGE SCALE GENOMIC DNA]</scope>
    <source>
        <strain evidence="8 9">LZD062</strain>
    </source>
</reference>
<dbReference type="Proteomes" id="UP000038011">
    <property type="component" value="Unassembled WGS sequence"/>
</dbReference>
<keyword evidence="2 6" id="KW-0812">Transmembrane</keyword>
<sequence>MTILLVLIGVIGIAILLGIYALNAQPSQIARVLRIAGPIVLGALGIILSLAGRVAIGGPMIMLAFALFSRLRKYSGVSKAKGQQSTVRTAMLEMMLDHDTGAMNGVVLAGSHEGDVLDELSDDALLVLAAEMSGDHESMQLLEAYLDRRMPEWRDNFEADAGARSAGTAQSGAMTHQEAYQILGIEEGASAVQIRKAHRSLMQRVHPDVGGSAFLAQRVNEAKDFLLRAHEDGS</sequence>
<dbReference type="PANTHER" id="PTHR12763">
    <property type="match status" value="1"/>
</dbReference>
<evidence type="ECO:0000256" key="3">
    <source>
        <dbReference type="ARBA" id="ARBA00022989"/>
    </source>
</evidence>
<evidence type="ECO:0000256" key="6">
    <source>
        <dbReference type="SAM" id="Phobius"/>
    </source>
</evidence>
<evidence type="ECO:0000256" key="2">
    <source>
        <dbReference type="ARBA" id="ARBA00022692"/>
    </source>
</evidence>
<evidence type="ECO:0000256" key="5">
    <source>
        <dbReference type="ARBA" id="ARBA00038105"/>
    </source>
</evidence>
<dbReference type="Pfam" id="PF00226">
    <property type="entry name" value="DnaJ"/>
    <property type="match status" value="1"/>
</dbReference>
<name>A0A0M9GMV6_9HYPH</name>
<dbReference type="STRING" id="1514904.SU32_06980"/>
<comment type="caution">
    <text evidence="8">The sequence shown here is derived from an EMBL/GenBank/DDBJ whole genome shotgun (WGS) entry which is preliminary data.</text>
</comment>
<keyword evidence="4 6" id="KW-0472">Membrane</keyword>
<evidence type="ECO:0000313" key="9">
    <source>
        <dbReference type="Proteomes" id="UP000038011"/>
    </source>
</evidence>
<evidence type="ECO:0000313" key="8">
    <source>
        <dbReference type="EMBL" id="KPB01617.1"/>
    </source>
</evidence>
<dbReference type="PROSITE" id="PS50076">
    <property type="entry name" value="DNAJ_2"/>
    <property type="match status" value="1"/>
</dbReference>
<comment type="subcellular location">
    <subcellularLocation>
        <location evidence="1">Membrane</location>
        <topology evidence="1">Single-pass membrane protein</topology>
    </subcellularLocation>
</comment>
<dbReference type="EMBL" id="JXMU01000009">
    <property type="protein sequence ID" value="KPB01617.1"/>
    <property type="molecule type" value="Genomic_DNA"/>
</dbReference>
<feature type="transmembrane region" description="Helical" evidence="6">
    <location>
        <begin position="40"/>
        <end position="68"/>
    </location>
</feature>
<feature type="domain" description="J" evidence="7">
    <location>
        <begin position="178"/>
        <end position="231"/>
    </location>
</feature>
<gene>
    <name evidence="8" type="ORF">SU32_06980</name>
</gene>
<dbReference type="FunFam" id="1.10.287.110:FF:000001">
    <property type="entry name" value="Import inner membrane translocase subunit tim14"/>
    <property type="match status" value="1"/>
</dbReference>
<comment type="similarity">
    <text evidence="5">Belongs to the TIM14 family.</text>
</comment>
<dbReference type="PANTHER" id="PTHR12763:SF28">
    <property type="entry name" value="GEO10507P1-RELATED"/>
    <property type="match status" value="1"/>
</dbReference>
<dbReference type="OrthoDB" id="9811070at2"/>
<dbReference type="Gene3D" id="1.10.287.110">
    <property type="entry name" value="DnaJ domain"/>
    <property type="match status" value="1"/>
</dbReference>
<dbReference type="InterPro" id="IPR036869">
    <property type="entry name" value="J_dom_sf"/>
</dbReference>
<dbReference type="InterPro" id="IPR001623">
    <property type="entry name" value="DnaJ_domain"/>
</dbReference>
<proteinExistence type="inferred from homology"/>
<dbReference type="CDD" id="cd06257">
    <property type="entry name" value="DnaJ"/>
    <property type="match status" value="1"/>
</dbReference>
<accession>A0A0M9GMV6</accession>